<dbReference type="AlphaFoldDB" id="A0A816RBC7"/>
<evidence type="ECO:0000313" key="2">
    <source>
        <dbReference type="EMBL" id="CAF2071660.1"/>
    </source>
</evidence>
<accession>A0A816RBC7</accession>
<evidence type="ECO:0000256" key="1">
    <source>
        <dbReference type="SAM" id="MobiDB-lite"/>
    </source>
</evidence>
<feature type="region of interest" description="Disordered" evidence="1">
    <location>
        <begin position="211"/>
        <end position="239"/>
    </location>
</feature>
<gene>
    <name evidence="2" type="ORF">MBJ925_LOCUS16828</name>
</gene>
<dbReference type="Proteomes" id="UP000663824">
    <property type="component" value="Unassembled WGS sequence"/>
</dbReference>
<dbReference type="InterPro" id="IPR036706">
    <property type="entry name" value="VOMI_sf"/>
</dbReference>
<protein>
    <submittedName>
        <fullName evidence="2">Uncharacterized protein</fullName>
    </submittedName>
</protein>
<sequence>MKLVDLASSIFTVNSRLWLYRFLFSNSTILADMTSNCNVLLNVIEQKTIVIDLNEDDTEAALIFDCSALCQIRNVNGNLIGVARQYPVVHYGVLKTLYSHCATHEHFIHNSDLFKQNDTNIVMSLTSLTKDNFEDLLEVLHRLIVNSHLSCHDRKKLVLNWLAEIIDALMQEDNGLLILPLLLKLSHAIIDIETLRSFAWLIDNNTKKVETSSSEQTNRPSTLSSTINDPVTSSSSSEVNVSTDKCDWWCDLSTGKVMAIHGIYVWLKNIHQLDWSWIQACEHEAAGNLEQAAYEYKLLLNEHFKSLSMINEKQKEDKISGGLNGLNELHGMMHFQVQWYERSGDPKEVLVDYGVGRPVDHKRSFEKLFLLMNYSIFATLTCPNLVKSWFRFADWAYLWGRQLLARFIPLSSLDLGQQVRSILPSICSFSFQLGYRINWGSEHFCNGKGNFLRVVQFRIEQEQGKDDNTAMNSARFKCCSTF</sequence>
<evidence type="ECO:0000313" key="3">
    <source>
        <dbReference type="Proteomes" id="UP000663824"/>
    </source>
</evidence>
<dbReference type="Gene3D" id="2.100.10.20">
    <property type="entry name" value="Vitelline membrane outer layer protein I (VOMI)"/>
    <property type="match status" value="1"/>
</dbReference>
<dbReference type="GO" id="GO:0000184">
    <property type="term" value="P:nuclear-transcribed mRNA catabolic process, nonsense-mediated decay"/>
    <property type="evidence" value="ECO:0007669"/>
    <property type="project" value="InterPro"/>
</dbReference>
<dbReference type="SUPFAM" id="SSF51092">
    <property type="entry name" value="Vitelline membrane outer protein-I (VMO-I)"/>
    <property type="match status" value="1"/>
</dbReference>
<reference evidence="2" key="1">
    <citation type="submission" date="2021-02" db="EMBL/GenBank/DDBJ databases">
        <authorList>
            <person name="Nowell W R."/>
        </authorList>
    </citation>
    <scope>NUCLEOTIDE SEQUENCE</scope>
</reference>
<name>A0A816RBC7_9BILA</name>
<dbReference type="Pfam" id="PF15785">
    <property type="entry name" value="SMG1"/>
    <property type="match status" value="1"/>
</dbReference>
<dbReference type="InterPro" id="IPR031559">
    <property type="entry name" value="SMG1"/>
</dbReference>
<organism evidence="2 3">
    <name type="scientific">Rotaria magnacalcarata</name>
    <dbReference type="NCBI Taxonomy" id="392030"/>
    <lineage>
        <taxon>Eukaryota</taxon>
        <taxon>Metazoa</taxon>
        <taxon>Spiralia</taxon>
        <taxon>Gnathifera</taxon>
        <taxon>Rotifera</taxon>
        <taxon>Eurotatoria</taxon>
        <taxon>Bdelloidea</taxon>
        <taxon>Philodinida</taxon>
        <taxon>Philodinidae</taxon>
        <taxon>Rotaria</taxon>
    </lineage>
</organism>
<comment type="caution">
    <text evidence="2">The sequence shown here is derived from an EMBL/GenBank/DDBJ whole genome shotgun (WGS) entry which is preliminary data.</text>
</comment>
<dbReference type="EMBL" id="CAJNRE010008252">
    <property type="protein sequence ID" value="CAF2071660.1"/>
    <property type="molecule type" value="Genomic_DNA"/>
</dbReference>
<dbReference type="GO" id="GO:0004674">
    <property type="term" value="F:protein serine/threonine kinase activity"/>
    <property type="evidence" value="ECO:0007669"/>
    <property type="project" value="InterPro"/>
</dbReference>
<proteinExistence type="predicted"/>